<dbReference type="Proteomes" id="UP001500523">
    <property type="component" value="Unassembled WGS sequence"/>
</dbReference>
<accession>A0ABP7EDY7</accession>
<name>A0ABP7EDY7_9SPHN</name>
<keyword evidence="2" id="KW-1185">Reference proteome</keyword>
<dbReference type="EMBL" id="BAABBF010000006">
    <property type="protein sequence ID" value="GAA3717861.1"/>
    <property type="molecule type" value="Genomic_DNA"/>
</dbReference>
<reference evidence="2" key="1">
    <citation type="journal article" date="2019" name="Int. J. Syst. Evol. Microbiol.">
        <title>The Global Catalogue of Microorganisms (GCM) 10K type strain sequencing project: providing services to taxonomists for standard genome sequencing and annotation.</title>
        <authorList>
            <consortium name="The Broad Institute Genomics Platform"/>
            <consortium name="The Broad Institute Genome Sequencing Center for Infectious Disease"/>
            <person name="Wu L."/>
            <person name="Ma J."/>
        </authorList>
    </citation>
    <scope>NUCLEOTIDE SEQUENCE [LARGE SCALE GENOMIC DNA]</scope>
    <source>
        <strain evidence="2">JCM 17498</strain>
    </source>
</reference>
<dbReference type="PANTHER" id="PTHR36932">
    <property type="entry name" value="CAPSULAR POLYSACCHARIDE BIOSYNTHESIS PROTEIN"/>
    <property type="match status" value="1"/>
</dbReference>
<dbReference type="GO" id="GO:0016874">
    <property type="term" value="F:ligase activity"/>
    <property type="evidence" value="ECO:0007669"/>
    <property type="project" value="UniProtKB-KW"/>
</dbReference>
<dbReference type="PANTHER" id="PTHR36932:SF1">
    <property type="entry name" value="CAPSULAR POLYSACCHARIDE BIOSYNTHESIS PROTEIN"/>
    <property type="match status" value="1"/>
</dbReference>
<keyword evidence="1" id="KW-0436">Ligase</keyword>
<dbReference type="SUPFAM" id="SSF56801">
    <property type="entry name" value="Acetyl-CoA synthetase-like"/>
    <property type="match status" value="1"/>
</dbReference>
<gene>
    <name evidence="1" type="ORF">GCM10022268_27870</name>
</gene>
<comment type="caution">
    <text evidence="1">The sequence shown here is derived from an EMBL/GenBank/DDBJ whole genome shotgun (WGS) entry which is preliminary data.</text>
</comment>
<organism evidence="1 2">
    <name type="scientific">Sphingomonas cynarae</name>
    <dbReference type="NCBI Taxonomy" id="930197"/>
    <lineage>
        <taxon>Bacteria</taxon>
        <taxon>Pseudomonadati</taxon>
        <taxon>Pseudomonadota</taxon>
        <taxon>Alphaproteobacteria</taxon>
        <taxon>Sphingomonadales</taxon>
        <taxon>Sphingomonadaceae</taxon>
        <taxon>Sphingomonas</taxon>
    </lineage>
</organism>
<sequence length="459" mass="50671">MMPLPHPMFEGAVFPSVPRTQAAVLLAVQQQLGDSQFSAADVLQMRQFEQIATLVAHIDRHVPYYGLSLRRVGIRPGEPITNATWQQVPVLTRRAVQDAGETLFATSVPASHGEIGDLTTSGTSGLSVRIRHTGLHQLYLQSFELREEMWHQRDLQGRSIGIRRDETRRDFSGKVHLRRLPDWGGPVATVYPTGLSAILDYRSTVEDQVAAVQAEAPAYLTAYPSVLIELLRHCRANGLSLPGLKGVRTVREVLSPETRALTRELLGVGITDVYSCAEAGALALQCPEHGAYHLQQENALIEVLDDDGQPCMPGMIGRVVVTPLHNFAMPLLRYEIGDLAEVGGPCPCGRTLPVIARIVGRARDMLTLPNGGRRYPYYGHNALVAIRAIRQHQVIQRSVHDIEIKLVVSRPLTAEEESRIKAIATGGMGHPFEITLSYVDEIRREASGKYAEFRSDLID</sequence>
<dbReference type="InterPro" id="IPR042099">
    <property type="entry name" value="ANL_N_sf"/>
</dbReference>
<evidence type="ECO:0000313" key="2">
    <source>
        <dbReference type="Proteomes" id="UP001500523"/>
    </source>
</evidence>
<dbReference type="InterPro" id="IPR053158">
    <property type="entry name" value="CapK_Type1_Caps_Biosynth"/>
</dbReference>
<evidence type="ECO:0000313" key="1">
    <source>
        <dbReference type="EMBL" id="GAA3717861.1"/>
    </source>
</evidence>
<dbReference type="RefSeq" id="WP_344694005.1">
    <property type="nucleotide sequence ID" value="NZ_BAABBF010000006.1"/>
</dbReference>
<protein>
    <submittedName>
        <fullName evidence="1">Phenylacetate--CoA ligase family protein</fullName>
    </submittedName>
</protein>
<dbReference type="Gene3D" id="3.40.50.12780">
    <property type="entry name" value="N-terminal domain of ligase-like"/>
    <property type="match status" value="1"/>
</dbReference>
<proteinExistence type="predicted"/>